<dbReference type="InterPro" id="IPR025489">
    <property type="entry name" value="DUF4381"/>
</dbReference>
<evidence type="ECO:0000313" key="2">
    <source>
        <dbReference type="EMBL" id="PWJ44254.1"/>
    </source>
</evidence>
<evidence type="ECO:0000256" key="1">
    <source>
        <dbReference type="SAM" id="Phobius"/>
    </source>
</evidence>
<evidence type="ECO:0000313" key="3">
    <source>
        <dbReference type="Proteomes" id="UP000245535"/>
    </source>
</evidence>
<proteinExistence type="predicted"/>
<feature type="transmembrane region" description="Helical" evidence="1">
    <location>
        <begin position="28"/>
        <end position="46"/>
    </location>
</feature>
<gene>
    <name evidence="2" type="ORF">BC781_101604</name>
</gene>
<reference evidence="2 3" key="1">
    <citation type="submission" date="2018-03" db="EMBL/GenBank/DDBJ databases">
        <title>Genomic Encyclopedia of Archaeal and Bacterial Type Strains, Phase II (KMG-II): from individual species to whole genera.</title>
        <authorList>
            <person name="Goeker M."/>
        </authorList>
    </citation>
    <scope>NUCLEOTIDE SEQUENCE [LARGE SCALE GENOMIC DNA]</scope>
    <source>
        <strain evidence="2 3">DSM 28229</strain>
    </source>
</reference>
<protein>
    <submittedName>
        <fullName evidence="2">Uncharacterized protein DUF4381</fullName>
    </submittedName>
</protein>
<keyword evidence="1" id="KW-1133">Transmembrane helix</keyword>
<keyword evidence="1" id="KW-0472">Membrane</keyword>
<sequence>MNENENSIGQLIEPGPIAYTYDTTGWKIVAATLVFLFVLFILWKIYRYLKNTYRREALQYFSTIENTDINLQKQVLEVNKLLKQVAITAYGRQKVISLQKEKWIDFLNSKSKKAIFSDSTEEVLNQYIYKSALSTQEVEQTKQYLDHARTWISKHEL</sequence>
<dbReference type="EMBL" id="QGDO01000001">
    <property type="protein sequence ID" value="PWJ44254.1"/>
    <property type="molecule type" value="Genomic_DNA"/>
</dbReference>
<accession>A0A315ZHR5</accession>
<name>A0A315ZHR5_SEDFL</name>
<keyword evidence="3" id="KW-1185">Reference proteome</keyword>
<dbReference type="RefSeq" id="WP_109615762.1">
    <property type="nucleotide sequence ID" value="NZ_QGDO01000001.1"/>
</dbReference>
<dbReference type="Pfam" id="PF14316">
    <property type="entry name" value="DUF4381"/>
    <property type="match status" value="1"/>
</dbReference>
<dbReference type="AlphaFoldDB" id="A0A315ZHR5"/>
<keyword evidence="1" id="KW-0812">Transmembrane</keyword>
<organism evidence="2 3">
    <name type="scientific">Sediminitomix flava</name>
    <dbReference type="NCBI Taxonomy" id="379075"/>
    <lineage>
        <taxon>Bacteria</taxon>
        <taxon>Pseudomonadati</taxon>
        <taxon>Bacteroidota</taxon>
        <taxon>Cytophagia</taxon>
        <taxon>Cytophagales</taxon>
        <taxon>Flammeovirgaceae</taxon>
        <taxon>Sediminitomix</taxon>
    </lineage>
</organism>
<dbReference type="OrthoDB" id="978983at2"/>
<comment type="caution">
    <text evidence="2">The sequence shown here is derived from an EMBL/GenBank/DDBJ whole genome shotgun (WGS) entry which is preliminary data.</text>
</comment>
<dbReference type="Proteomes" id="UP000245535">
    <property type="component" value="Unassembled WGS sequence"/>
</dbReference>